<keyword evidence="2" id="KW-1185">Reference proteome</keyword>
<name>A0ABZ2LE46_9BACT</name>
<reference evidence="1" key="1">
    <citation type="submission" date="2021-12" db="EMBL/GenBank/DDBJ databases">
        <title>Discovery of the Pendulisporaceae a myxobacterial family with distinct sporulation behavior and unique specialized metabolism.</title>
        <authorList>
            <person name="Garcia R."/>
            <person name="Popoff A."/>
            <person name="Bader C.D."/>
            <person name="Loehr J."/>
            <person name="Walesch S."/>
            <person name="Walt C."/>
            <person name="Boldt J."/>
            <person name="Bunk B."/>
            <person name="Haeckl F.J.F.P.J."/>
            <person name="Gunesch A.P."/>
            <person name="Birkelbach J."/>
            <person name="Nuebel U."/>
            <person name="Pietschmann T."/>
            <person name="Bach T."/>
            <person name="Mueller R."/>
        </authorList>
    </citation>
    <scope>NUCLEOTIDE SEQUENCE</scope>
    <source>
        <strain evidence="1">MSr11367</strain>
    </source>
</reference>
<organism evidence="1 2">
    <name type="scientific">Pendulispora rubella</name>
    <dbReference type="NCBI Taxonomy" id="2741070"/>
    <lineage>
        <taxon>Bacteria</taxon>
        <taxon>Pseudomonadati</taxon>
        <taxon>Myxococcota</taxon>
        <taxon>Myxococcia</taxon>
        <taxon>Myxococcales</taxon>
        <taxon>Sorangiineae</taxon>
        <taxon>Pendulisporaceae</taxon>
        <taxon>Pendulispora</taxon>
    </lineage>
</organism>
<dbReference type="Gene3D" id="3.40.50.720">
    <property type="entry name" value="NAD(P)-binding Rossmann-like Domain"/>
    <property type="match status" value="1"/>
</dbReference>
<protein>
    <submittedName>
        <fullName evidence="1">Uncharacterized protein</fullName>
    </submittedName>
</protein>
<evidence type="ECO:0000313" key="1">
    <source>
        <dbReference type="EMBL" id="WXB09204.1"/>
    </source>
</evidence>
<accession>A0ABZ2LE46</accession>
<gene>
    <name evidence="1" type="ORF">LVJ94_18455</name>
</gene>
<dbReference type="InterPro" id="IPR036291">
    <property type="entry name" value="NAD(P)-bd_dom_sf"/>
</dbReference>
<proteinExistence type="predicted"/>
<dbReference type="EMBL" id="CP089983">
    <property type="protein sequence ID" value="WXB09204.1"/>
    <property type="molecule type" value="Genomic_DNA"/>
</dbReference>
<sequence length="129" mass="13310">MALTLSAHGVAIVVMGKEERALGESVGEIVYSGGRGRHSVGDPRAAEALDAAIEKARSVFGRLDLVVACAGEANAEVMRVLGTVLASRSIACEAAFLRGGTDEVDVEARAKKLADGLTSASATTTFKMF</sequence>
<dbReference type="SUPFAM" id="SSF51735">
    <property type="entry name" value="NAD(P)-binding Rossmann-fold domains"/>
    <property type="match status" value="1"/>
</dbReference>
<dbReference type="Proteomes" id="UP001374803">
    <property type="component" value="Chromosome"/>
</dbReference>
<evidence type="ECO:0000313" key="2">
    <source>
        <dbReference type="Proteomes" id="UP001374803"/>
    </source>
</evidence>